<feature type="transmembrane region" description="Helical" evidence="13">
    <location>
        <begin position="12"/>
        <end position="36"/>
    </location>
</feature>
<dbReference type="SMART" id="SM00406">
    <property type="entry name" value="IGv"/>
    <property type="match status" value="1"/>
</dbReference>
<dbReference type="Proteomes" id="UP001558613">
    <property type="component" value="Unassembled WGS sequence"/>
</dbReference>
<dbReference type="InterPro" id="IPR001584">
    <property type="entry name" value="Integrase_cat-core"/>
</dbReference>
<keyword evidence="10" id="KW-0325">Glycoprotein</keyword>
<proteinExistence type="predicted"/>
<dbReference type="InterPro" id="IPR012337">
    <property type="entry name" value="RNaseH-like_sf"/>
</dbReference>
<evidence type="ECO:0000256" key="8">
    <source>
        <dbReference type="ARBA" id="ARBA00023157"/>
    </source>
</evidence>
<dbReference type="PROSITE" id="PS50994">
    <property type="entry name" value="INTEGRASE"/>
    <property type="match status" value="1"/>
</dbReference>
<dbReference type="InterPro" id="IPR003599">
    <property type="entry name" value="Ig_sub"/>
</dbReference>
<dbReference type="EMBL" id="JAYMGO010000028">
    <property type="protein sequence ID" value="KAL1247025.1"/>
    <property type="molecule type" value="Genomic_DNA"/>
</dbReference>
<dbReference type="SUPFAM" id="SSF48726">
    <property type="entry name" value="Immunoglobulin"/>
    <property type="match status" value="1"/>
</dbReference>
<dbReference type="Pfam" id="PF22732">
    <property type="entry name" value="MSL3_chromo-like"/>
    <property type="match status" value="1"/>
</dbReference>
<evidence type="ECO:0000313" key="17">
    <source>
        <dbReference type="Proteomes" id="UP001558613"/>
    </source>
</evidence>
<dbReference type="Pfam" id="PF07686">
    <property type="entry name" value="V-set"/>
    <property type="match status" value="1"/>
</dbReference>
<evidence type="ECO:0000256" key="9">
    <source>
        <dbReference type="ARBA" id="ARBA00023170"/>
    </source>
</evidence>
<dbReference type="SUPFAM" id="SSF53098">
    <property type="entry name" value="Ribonuclease H-like"/>
    <property type="match status" value="1"/>
</dbReference>
<dbReference type="SMART" id="SM00298">
    <property type="entry name" value="CHROMO"/>
    <property type="match status" value="1"/>
</dbReference>
<dbReference type="PROSITE" id="PS50835">
    <property type="entry name" value="IG_LIKE"/>
    <property type="match status" value="1"/>
</dbReference>
<evidence type="ECO:0000256" key="1">
    <source>
        <dbReference type="ARBA" id="ARBA00004123"/>
    </source>
</evidence>
<evidence type="ECO:0000256" key="10">
    <source>
        <dbReference type="ARBA" id="ARBA00023180"/>
    </source>
</evidence>
<evidence type="ECO:0000256" key="13">
    <source>
        <dbReference type="SAM" id="Phobius"/>
    </source>
</evidence>
<evidence type="ECO:0000256" key="7">
    <source>
        <dbReference type="ARBA" id="ARBA00023136"/>
    </source>
</evidence>
<evidence type="ECO:0000259" key="14">
    <source>
        <dbReference type="PROSITE" id="PS50835"/>
    </source>
</evidence>
<dbReference type="SMART" id="SM00409">
    <property type="entry name" value="IG"/>
    <property type="match status" value="1"/>
</dbReference>
<reference evidence="16 17" key="1">
    <citation type="submission" date="2023-09" db="EMBL/GenBank/DDBJ databases">
        <authorList>
            <person name="Wang M."/>
        </authorList>
    </citation>
    <scope>NUCLEOTIDE SEQUENCE [LARGE SCALE GENOMIC DNA]</scope>
    <source>
        <strain evidence="16">GT-2023</strain>
        <tissue evidence="16">Liver</tissue>
    </source>
</reference>
<keyword evidence="17" id="KW-1185">Reference proteome</keyword>
<keyword evidence="4 13" id="KW-0812">Transmembrane</keyword>
<protein>
    <submittedName>
        <fullName evidence="16">Uncharacterized protein</fullName>
    </submittedName>
</protein>
<evidence type="ECO:0000256" key="3">
    <source>
        <dbReference type="ARBA" id="ARBA00022475"/>
    </source>
</evidence>
<dbReference type="InterPro" id="IPR051713">
    <property type="entry name" value="T-cell_Activation_Regulation"/>
</dbReference>
<dbReference type="Gene3D" id="3.30.420.10">
    <property type="entry name" value="Ribonuclease H-like superfamily/Ribonuclease H"/>
    <property type="match status" value="1"/>
</dbReference>
<feature type="domain" description="Ig-like" evidence="14">
    <location>
        <begin position="27"/>
        <end position="153"/>
    </location>
</feature>
<dbReference type="PANTHER" id="PTHR25466">
    <property type="entry name" value="T-LYMPHOCYTE ACTIVATION ANTIGEN"/>
    <property type="match status" value="1"/>
</dbReference>
<sequence length="650" mass="73429">MLVSIDNMSSFIFSVILQKLITECIFPAVIFTLFVLSEHLLVSGSSHSISASVGEDVTLSCSIDSHITSEDLEVSWKKTDEDEDIVVLLYQNNEAFPDSAHERYRDRVEFFTDEIPKRNFSLRLKSVRTEDKGVYMCHAFAGGLSGNTTVELEQLEPFGGRWTPLCEEAFRSVIDKLTTAPVLGFADPKLSYVLRAEVEQKIRTCGRCYAVAVPTPNQKARTVAKCLWENFVVHYGFPECLHSDQGPDFESRTIKELCDMAGVKKTLTTPYHPRGNPVERFNRTLLSMLEVGDRVLVRNVRLRGKHKLADRWESEVYVVVNLAADLPVYTVCPERKDGPPCTLHRDLLLPCGFLPSPEVEIPRLDKSTTRPRTQQSPVVSLIDDDSLSDSDDNLPLTNPDEYLPDEVSSDNLPLTNPDECLPDDVPEVSAQSNLPAEVQTDVVENSDFPAKETEQHSEDEVEDTDTLPSDKVCNELKSGASESSSLVRHDEQMNSWGMKFKFHKGEKVLCFEPDPSKAKVLYDAKVVDIAAVKDDKGKRVPKYLIHFNGWNRSWDRWAAEDHVLRDSENNRKLQRKLARKALARMRKKGWKKRRCRLPGVNPILKSLTEEEKEKSDDASLISPSDDSDKDISEQESLKSESDSSEDMNNM</sequence>
<feature type="compositionally biased region" description="Basic and acidic residues" evidence="12">
    <location>
        <begin position="449"/>
        <end position="458"/>
    </location>
</feature>
<dbReference type="InterPro" id="IPR007110">
    <property type="entry name" value="Ig-like_dom"/>
</dbReference>
<feature type="region of interest" description="Disordered" evidence="12">
    <location>
        <begin position="362"/>
        <end position="471"/>
    </location>
</feature>
<gene>
    <name evidence="16" type="ORF">QQF64_034460</name>
</gene>
<evidence type="ECO:0000256" key="5">
    <source>
        <dbReference type="ARBA" id="ARBA00022729"/>
    </source>
</evidence>
<dbReference type="Gene3D" id="2.30.30.140">
    <property type="match status" value="1"/>
</dbReference>
<dbReference type="InterPro" id="IPR000953">
    <property type="entry name" value="Chromo/chromo_shadow_dom"/>
</dbReference>
<feature type="region of interest" description="Disordered" evidence="12">
    <location>
        <begin position="601"/>
        <end position="650"/>
    </location>
</feature>
<feature type="compositionally biased region" description="Acidic residues" evidence="12">
    <location>
        <begin position="382"/>
        <end position="392"/>
    </location>
</feature>
<accession>A0ABR3L279</accession>
<keyword evidence="3" id="KW-1003">Cell membrane</keyword>
<comment type="subcellular location">
    <subcellularLocation>
        <location evidence="2">Cell membrane</location>
        <topology evidence="2">Single-pass type I membrane protein</topology>
    </subcellularLocation>
    <subcellularLocation>
        <location evidence="1">Nucleus</location>
    </subcellularLocation>
</comment>
<keyword evidence="7 13" id="KW-0472">Membrane</keyword>
<feature type="compositionally biased region" description="Basic and acidic residues" evidence="12">
    <location>
        <begin position="629"/>
        <end position="641"/>
    </location>
</feature>
<dbReference type="InterPro" id="IPR016197">
    <property type="entry name" value="Chromo-like_dom_sf"/>
</dbReference>
<keyword evidence="9" id="KW-0675">Receptor</keyword>
<dbReference type="InterPro" id="IPR053820">
    <property type="entry name" value="MSL3_chromo-like"/>
</dbReference>
<evidence type="ECO:0000256" key="11">
    <source>
        <dbReference type="ARBA" id="ARBA00023319"/>
    </source>
</evidence>
<dbReference type="SUPFAM" id="SSF54160">
    <property type="entry name" value="Chromo domain-like"/>
    <property type="match status" value="1"/>
</dbReference>
<feature type="compositionally biased region" description="Basic and acidic residues" evidence="12">
    <location>
        <begin position="607"/>
        <end position="617"/>
    </location>
</feature>
<organism evidence="16 17">
    <name type="scientific">Cirrhinus molitorella</name>
    <name type="common">mud carp</name>
    <dbReference type="NCBI Taxonomy" id="172907"/>
    <lineage>
        <taxon>Eukaryota</taxon>
        <taxon>Metazoa</taxon>
        <taxon>Chordata</taxon>
        <taxon>Craniata</taxon>
        <taxon>Vertebrata</taxon>
        <taxon>Euteleostomi</taxon>
        <taxon>Actinopterygii</taxon>
        <taxon>Neopterygii</taxon>
        <taxon>Teleostei</taxon>
        <taxon>Ostariophysi</taxon>
        <taxon>Cypriniformes</taxon>
        <taxon>Cyprinidae</taxon>
        <taxon>Labeoninae</taxon>
        <taxon>Labeonini</taxon>
        <taxon>Cirrhinus</taxon>
    </lineage>
</organism>
<keyword evidence="6 13" id="KW-1133">Transmembrane helix</keyword>
<evidence type="ECO:0000256" key="4">
    <source>
        <dbReference type="ARBA" id="ARBA00022692"/>
    </source>
</evidence>
<keyword evidence="8" id="KW-1015">Disulfide bond</keyword>
<evidence type="ECO:0000256" key="2">
    <source>
        <dbReference type="ARBA" id="ARBA00004251"/>
    </source>
</evidence>
<dbReference type="InterPro" id="IPR036179">
    <property type="entry name" value="Ig-like_dom_sf"/>
</dbReference>
<dbReference type="Gene3D" id="2.60.40.10">
    <property type="entry name" value="Immunoglobulins"/>
    <property type="match status" value="1"/>
</dbReference>
<dbReference type="InterPro" id="IPR013783">
    <property type="entry name" value="Ig-like_fold"/>
</dbReference>
<name>A0ABR3L279_9TELE</name>
<evidence type="ECO:0000256" key="6">
    <source>
        <dbReference type="ARBA" id="ARBA00022989"/>
    </source>
</evidence>
<dbReference type="InterPro" id="IPR036397">
    <property type="entry name" value="RNaseH_sf"/>
</dbReference>
<dbReference type="InterPro" id="IPR013106">
    <property type="entry name" value="Ig_V-set"/>
</dbReference>
<comment type="caution">
    <text evidence="16">The sequence shown here is derived from an EMBL/GenBank/DDBJ whole genome shotgun (WGS) entry which is preliminary data.</text>
</comment>
<keyword evidence="5" id="KW-0732">Signal</keyword>
<evidence type="ECO:0000256" key="12">
    <source>
        <dbReference type="SAM" id="MobiDB-lite"/>
    </source>
</evidence>
<evidence type="ECO:0000313" key="16">
    <source>
        <dbReference type="EMBL" id="KAL1247025.1"/>
    </source>
</evidence>
<evidence type="ECO:0000259" key="15">
    <source>
        <dbReference type="PROSITE" id="PS50994"/>
    </source>
</evidence>
<feature type="domain" description="Integrase catalytic" evidence="15">
    <location>
        <begin position="209"/>
        <end position="289"/>
    </location>
</feature>
<keyword evidence="11" id="KW-0393">Immunoglobulin domain</keyword>
<dbReference type="PANTHER" id="PTHR25466:SF14">
    <property type="entry name" value="BUTYROPHILIN SUBFAMILY 2 MEMBER A2-LIKE-RELATED"/>
    <property type="match status" value="1"/>
</dbReference>